<dbReference type="AlphaFoldDB" id="B4SGA2"/>
<dbReference type="RefSeq" id="WP_012507905.1">
    <property type="nucleotide sequence ID" value="NC_011060.1"/>
</dbReference>
<dbReference type="Proteomes" id="UP000002724">
    <property type="component" value="Chromosome"/>
</dbReference>
<keyword evidence="2" id="KW-1185">Reference proteome</keyword>
<organism evidence="1 2">
    <name type="scientific">Pelodictyon phaeoclathratiforme (strain DSM 5477 / BU-1)</name>
    <dbReference type="NCBI Taxonomy" id="324925"/>
    <lineage>
        <taxon>Bacteria</taxon>
        <taxon>Pseudomonadati</taxon>
        <taxon>Chlorobiota</taxon>
        <taxon>Chlorobiia</taxon>
        <taxon>Chlorobiales</taxon>
        <taxon>Chlorobiaceae</taxon>
        <taxon>Chlorobium/Pelodictyon group</taxon>
        <taxon>Pelodictyon</taxon>
    </lineage>
</organism>
<evidence type="ECO:0000313" key="1">
    <source>
        <dbReference type="EMBL" id="ACF43413.1"/>
    </source>
</evidence>
<dbReference type="HOGENOM" id="CLU_2555263_0_0_10"/>
<dbReference type="KEGG" id="pph:Ppha_1137"/>
<reference evidence="1 2" key="1">
    <citation type="submission" date="2008-06" db="EMBL/GenBank/DDBJ databases">
        <title>Complete sequence of Pelodictyon phaeoclathratiforme BU-1.</title>
        <authorList>
            <consortium name="US DOE Joint Genome Institute"/>
            <person name="Lucas S."/>
            <person name="Copeland A."/>
            <person name="Lapidus A."/>
            <person name="Glavina del Rio T."/>
            <person name="Dalin E."/>
            <person name="Tice H."/>
            <person name="Bruce D."/>
            <person name="Goodwin L."/>
            <person name="Pitluck S."/>
            <person name="Schmutz J."/>
            <person name="Larimer F."/>
            <person name="Land M."/>
            <person name="Hauser L."/>
            <person name="Kyrpides N."/>
            <person name="Mikhailova N."/>
            <person name="Liu Z."/>
            <person name="Li T."/>
            <person name="Zhao F."/>
            <person name="Overmann J."/>
            <person name="Bryant D.A."/>
            <person name="Richardson P."/>
        </authorList>
    </citation>
    <scope>NUCLEOTIDE SEQUENCE [LARGE SCALE GENOMIC DNA]</scope>
    <source>
        <strain evidence="2">DSM 5477 / BU-1</strain>
    </source>
</reference>
<accession>B4SGA2</accession>
<evidence type="ECO:0000313" key="2">
    <source>
        <dbReference type="Proteomes" id="UP000002724"/>
    </source>
</evidence>
<dbReference type="EMBL" id="CP001110">
    <property type="protein sequence ID" value="ACF43413.1"/>
    <property type="molecule type" value="Genomic_DNA"/>
</dbReference>
<protein>
    <submittedName>
        <fullName evidence="1">Uncharacterized protein</fullName>
    </submittedName>
</protein>
<name>B4SGA2_PELPB</name>
<gene>
    <name evidence="1" type="ordered locus">Ppha_1137</name>
</gene>
<proteinExistence type="predicted"/>
<sequence length="82" mass="9311">MQENIYAICLDEELEANPDYWVIAEDYGSCPQAEAQSTLEVKEKYRVTRKSYSGIKCKSEKYAVDGSYSIGGVYILTKKENV</sequence>